<dbReference type="AlphaFoldDB" id="A0A9N9RZ46"/>
<dbReference type="EMBL" id="OU895878">
    <property type="protein sequence ID" value="CAG9806085.1"/>
    <property type="molecule type" value="Genomic_DNA"/>
</dbReference>
<keyword evidence="2" id="KW-1185">Reference proteome</keyword>
<reference evidence="1" key="2">
    <citation type="submission" date="2022-10" db="EMBL/GenBank/DDBJ databases">
        <authorList>
            <consortium name="ENA_rothamsted_submissions"/>
            <consortium name="culmorum"/>
            <person name="King R."/>
        </authorList>
    </citation>
    <scope>NUCLEOTIDE SEQUENCE</scope>
</reference>
<reference evidence="1" key="1">
    <citation type="submission" date="2022-01" db="EMBL/GenBank/DDBJ databases">
        <authorList>
            <person name="King R."/>
        </authorList>
    </citation>
    <scope>NUCLEOTIDE SEQUENCE</scope>
</reference>
<accession>A0A9N9RZ46</accession>
<evidence type="ECO:0000313" key="2">
    <source>
        <dbReference type="Proteomes" id="UP001153620"/>
    </source>
</evidence>
<name>A0A9N9RZ46_9DIPT</name>
<gene>
    <name evidence="1" type="ORF">CHIRRI_LOCUS8950</name>
</gene>
<evidence type="ECO:0000313" key="1">
    <source>
        <dbReference type="EMBL" id="CAG9806085.1"/>
    </source>
</evidence>
<organism evidence="1 2">
    <name type="scientific">Chironomus riparius</name>
    <dbReference type="NCBI Taxonomy" id="315576"/>
    <lineage>
        <taxon>Eukaryota</taxon>
        <taxon>Metazoa</taxon>
        <taxon>Ecdysozoa</taxon>
        <taxon>Arthropoda</taxon>
        <taxon>Hexapoda</taxon>
        <taxon>Insecta</taxon>
        <taxon>Pterygota</taxon>
        <taxon>Neoptera</taxon>
        <taxon>Endopterygota</taxon>
        <taxon>Diptera</taxon>
        <taxon>Nematocera</taxon>
        <taxon>Chironomoidea</taxon>
        <taxon>Chironomidae</taxon>
        <taxon>Chironominae</taxon>
        <taxon>Chironomus</taxon>
    </lineage>
</organism>
<dbReference type="Proteomes" id="UP001153620">
    <property type="component" value="Chromosome 2"/>
</dbReference>
<protein>
    <submittedName>
        <fullName evidence="1">Uncharacterized protein</fullName>
    </submittedName>
</protein>
<sequence length="236" mass="27332">MDFREKSEITRKRSLSVDNEYSLIIRKIRGILRHLKHDSDIFTYKEIRVIRQELWKIKKNYKKFLDQTDLENITDIENILKKLKTSHPHLCCKESFLSFVKSTQSESTKDDVNDKQPTVKKGSGHLNNIKIPQLTVVKPSVCDESKSATSMVMDETLMSANNKKRKAPILSEQEDTKAKKPLVASEQIRSAEGFDENKLSKMQKLYLQALELMEAIDKHEAEKAATEPKYPYPMFP</sequence>
<proteinExistence type="predicted"/>